<dbReference type="Proteomes" id="UP001469553">
    <property type="component" value="Unassembled WGS sequence"/>
</dbReference>
<organism evidence="1 2">
    <name type="scientific">Ameca splendens</name>
    <dbReference type="NCBI Taxonomy" id="208324"/>
    <lineage>
        <taxon>Eukaryota</taxon>
        <taxon>Metazoa</taxon>
        <taxon>Chordata</taxon>
        <taxon>Craniata</taxon>
        <taxon>Vertebrata</taxon>
        <taxon>Euteleostomi</taxon>
        <taxon>Actinopterygii</taxon>
        <taxon>Neopterygii</taxon>
        <taxon>Teleostei</taxon>
        <taxon>Neoteleostei</taxon>
        <taxon>Acanthomorphata</taxon>
        <taxon>Ovalentaria</taxon>
        <taxon>Atherinomorphae</taxon>
        <taxon>Cyprinodontiformes</taxon>
        <taxon>Goodeidae</taxon>
        <taxon>Ameca</taxon>
    </lineage>
</organism>
<proteinExistence type="predicted"/>
<sequence length="155" mass="17217">MELTCRVLHTKSLLSSPHTFWAATTNTSTRKTNTMDNQILPKAVEYLLTPLSRFSSPDQFILLVLWSRAHTGSHCGKEEVRKYQLTLPKRCSSLMKTCGLSVTSHVTSAIITFFFSENPAVMNPAHSSAVLSIRTIIQSLNGSPKVGLYLTQLSF</sequence>
<name>A0ABV0ZHJ9_9TELE</name>
<gene>
    <name evidence="1" type="ORF">AMECASPLE_038992</name>
</gene>
<accession>A0ABV0ZHJ9</accession>
<evidence type="ECO:0000313" key="2">
    <source>
        <dbReference type="Proteomes" id="UP001469553"/>
    </source>
</evidence>
<dbReference type="EMBL" id="JAHRIP010064072">
    <property type="protein sequence ID" value="MEQ2305546.1"/>
    <property type="molecule type" value="Genomic_DNA"/>
</dbReference>
<evidence type="ECO:0000313" key="1">
    <source>
        <dbReference type="EMBL" id="MEQ2305546.1"/>
    </source>
</evidence>
<protein>
    <submittedName>
        <fullName evidence="1">Uncharacterized protein</fullName>
    </submittedName>
</protein>
<reference evidence="1 2" key="1">
    <citation type="submission" date="2021-06" db="EMBL/GenBank/DDBJ databases">
        <authorList>
            <person name="Palmer J.M."/>
        </authorList>
    </citation>
    <scope>NUCLEOTIDE SEQUENCE [LARGE SCALE GENOMIC DNA]</scope>
    <source>
        <strain evidence="1 2">AS_MEX2019</strain>
        <tissue evidence="1">Muscle</tissue>
    </source>
</reference>
<comment type="caution">
    <text evidence="1">The sequence shown here is derived from an EMBL/GenBank/DDBJ whole genome shotgun (WGS) entry which is preliminary data.</text>
</comment>
<keyword evidence="2" id="KW-1185">Reference proteome</keyword>